<comment type="caution">
    <text evidence="2">The sequence shown here is derived from an EMBL/GenBank/DDBJ whole genome shotgun (WGS) entry which is preliminary data.</text>
</comment>
<keyword evidence="1" id="KW-0732">Signal</keyword>
<dbReference type="Proteomes" id="UP000827092">
    <property type="component" value="Unassembled WGS sequence"/>
</dbReference>
<protein>
    <submittedName>
        <fullName evidence="2">Uncharacterized protein</fullName>
    </submittedName>
</protein>
<gene>
    <name evidence="2" type="ORF">JTE90_020047</name>
</gene>
<accession>A0AAV6UUJ1</accession>
<sequence length="140" mass="15995">MLMQYIFVVSVFSTYAAVIDGNAISYPTSNGTSSFTDKEKYSGHREKRQINIFGFNTDFRQILARTISSINLIRDTFLLGRDLGNTLSNAFNPSNGTEDATGVFSNSPLRLFQDRFEQLRKRTRDALWVYMKRMGLVSQK</sequence>
<feature type="chain" id="PRO_5043944439" evidence="1">
    <location>
        <begin position="22"/>
        <end position="140"/>
    </location>
</feature>
<keyword evidence="3" id="KW-1185">Reference proteome</keyword>
<dbReference type="AlphaFoldDB" id="A0AAV6UUJ1"/>
<proteinExistence type="predicted"/>
<feature type="signal peptide" evidence="1">
    <location>
        <begin position="1"/>
        <end position="21"/>
    </location>
</feature>
<evidence type="ECO:0000313" key="3">
    <source>
        <dbReference type="Proteomes" id="UP000827092"/>
    </source>
</evidence>
<dbReference type="EMBL" id="JAFNEN010000277">
    <property type="protein sequence ID" value="KAG8187175.1"/>
    <property type="molecule type" value="Genomic_DNA"/>
</dbReference>
<evidence type="ECO:0000313" key="2">
    <source>
        <dbReference type="EMBL" id="KAG8187175.1"/>
    </source>
</evidence>
<name>A0AAV6UUJ1_9ARAC</name>
<evidence type="ECO:0000256" key="1">
    <source>
        <dbReference type="SAM" id="SignalP"/>
    </source>
</evidence>
<organism evidence="2 3">
    <name type="scientific">Oedothorax gibbosus</name>
    <dbReference type="NCBI Taxonomy" id="931172"/>
    <lineage>
        <taxon>Eukaryota</taxon>
        <taxon>Metazoa</taxon>
        <taxon>Ecdysozoa</taxon>
        <taxon>Arthropoda</taxon>
        <taxon>Chelicerata</taxon>
        <taxon>Arachnida</taxon>
        <taxon>Araneae</taxon>
        <taxon>Araneomorphae</taxon>
        <taxon>Entelegynae</taxon>
        <taxon>Araneoidea</taxon>
        <taxon>Linyphiidae</taxon>
        <taxon>Erigoninae</taxon>
        <taxon>Oedothorax</taxon>
    </lineage>
</organism>
<reference evidence="2 3" key="1">
    <citation type="journal article" date="2022" name="Nat. Ecol. Evol.">
        <title>A masculinizing supergene underlies an exaggerated male reproductive morph in a spider.</title>
        <authorList>
            <person name="Hendrickx F."/>
            <person name="De Corte Z."/>
            <person name="Sonet G."/>
            <person name="Van Belleghem S.M."/>
            <person name="Kostlbacher S."/>
            <person name="Vangestel C."/>
        </authorList>
    </citation>
    <scope>NUCLEOTIDE SEQUENCE [LARGE SCALE GENOMIC DNA]</scope>
    <source>
        <strain evidence="2">W744_W776</strain>
    </source>
</reference>